<dbReference type="EMBL" id="CAICTM010001047">
    <property type="protein sequence ID" value="CAB9519812.1"/>
    <property type="molecule type" value="Genomic_DNA"/>
</dbReference>
<accession>A0A9N8EET7</accession>
<keyword evidence="2" id="KW-0697">Rotamase</keyword>
<dbReference type="InterPro" id="IPR044665">
    <property type="entry name" value="E_coli_cyclophilin_A-like"/>
</dbReference>
<dbReference type="PROSITE" id="PS50072">
    <property type="entry name" value="CSA_PPIASE_2"/>
    <property type="match status" value="1"/>
</dbReference>
<keyword evidence="7" id="KW-1185">Reference proteome</keyword>
<evidence type="ECO:0000256" key="2">
    <source>
        <dbReference type="ARBA" id="ARBA00023110"/>
    </source>
</evidence>
<evidence type="ECO:0000313" key="6">
    <source>
        <dbReference type="EMBL" id="CAB9519812.1"/>
    </source>
</evidence>
<evidence type="ECO:0000256" key="4">
    <source>
        <dbReference type="SAM" id="SignalP"/>
    </source>
</evidence>
<evidence type="ECO:0000313" key="7">
    <source>
        <dbReference type="Proteomes" id="UP001153069"/>
    </source>
</evidence>
<protein>
    <recommendedName>
        <fullName evidence="1">peptidylprolyl isomerase</fullName>
        <ecNumber evidence="1">5.2.1.8</ecNumber>
    </recommendedName>
</protein>
<dbReference type="SUPFAM" id="SSF50891">
    <property type="entry name" value="Cyclophilin-like"/>
    <property type="match status" value="1"/>
</dbReference>
<evidence type="ECO:0000259" key="5">
    <source>
        <dbReference type="PROSITE" id="PS50072"/>
    </source>
</evidence>
<comment type="caution">
    <text evidence="6">The sequence shown here is derived from an EMBL/GenBank/DDBJ whole genome shotgun (WGS) entry which is preliminary data.</text>
</comment>
<proteinExistence type="predicted"/>
<name>A0A9N8EET7_9STRA</name>
<dbReference type="Gene3D" id="2.40.100.10">
    <property type="entry name" value="Cyclophilin-like"/>
    <property type="match status" value="1"/>
</dbReference>
<dbReference type="OrthoDB" id="1735926at2759"/>
<dbReference type="Proteomes" id="UP001153069">
    <property type="component" value="Unassembled WGS sequence"/>
</dbReference>
<dbReference type="EC" id="5.2.1.8" evidence="1"/>
<keyword evidence="4" id="KW-0732">Signal</keyword>
<feature type="signal peptide" evidence="4">
    <location>
        <begin position="1"/>
        <end position="21"/>
    </location>
</feature>
<gene>
    <name evidence="6" type="ORF">SEMRO_1049_G235380.1</name>
</gene>
<dbReference type="InterPro" id="IPR002130">
    <property type="entry name" value="Cyclophilin-type_PPIase_dom"/>
</dbReference>
<keyword evidence="3 6" id="KW-0413">Isomerase</keyword>
<evidence type="ECO:0000256" key="1">
    <source>
        <dbReference type="ARBA" id="ARBA00013194"/>
    </source>
</evidence>
<reference evidence="6" key="1">
    <citation type="submission" date="2020-06" db="EMBL/GenBank/DDBJ databases">
        <authorList>
            <consortium name="Plant Systems Biology data submission"/>
        </authorList>
    </citation>
    <scope>NUCLEOTIDE SEQUENCE</scope>
    <source>
        <strain evidence="6">D6</strain>
    </source>
</reference>
<feature type="domain" description="PPIase cyclophilin-type" evidence="5">
    <location>
        <begin position="276"/>
        <end position="467"/>
    </location>
</feature>
<dbReference type="GO" id="GO:0003755">
    <property type="term" value="F:peptidyl-prolyl cis-trans isomerase activity"/>
    <property type="evidence" value="ECO:0007669"/>
    <property type="project" value="UniProtKB-KW"/>
</dbReference>
<sequence length="515" mass="56679">MTRSWLLAVLSSSLLPWLLVAFRSSQLPGITRRAVACSSSRINNQQLDCLNTTIKDEIETFDPYRRSFLFGIGLATPFCLSDQNEASALPFGRGDTKKGVFFVGGDKNASESLQGETASLAQIDLTSELCLLKLLPVKNPVFRGLERSVVALSTLRNAQDYATWKKAEASIIECINVVDTKRSKLEPIFNQEEDTMIQIIKGESGERRIEDFRDQLVELANATSAQNATKTFQVQKKALLALSEIGEFLVGQFPYELPTEGLYSYLPRLLGRAKVSFSIRRKKKILGNVTIIADGFAAPITAGNFVDLSIRNFYTGLPIKLTRKKVGSDKEFEVATIPMLGSFQEGFYDPLTARLRRIPLEIIRVGEGKTAPKLSYAEDDSPSGTRWDFSNTPASVSSENGKSLLSFDIPGLVALNHPDKSLNGGSSEFFSLQKESLPDKKRKLLDGEYAPFGYIVDGYDLFLSLQAGDVIDQTSIDELGQLNLVKLRQSSFSEVVQGAQDFGEAAAEKNSSSAE</sequence>
<organism evidence="6 7">
    <name type="scientific">Seminavis robusta</name>
    <dbReference type="NCBI Taxonomy" id="568900"/>
    <lineage>
        <taxon>Eukaryota</taxon>
        <taxon>Sar</taxon>
        <taxon>Stramenopiles</taxon>
        <taxon>Ochrophyta</taxon>
        <taxon>Bacillariophyta</taxon>
        <taxon>Bacillariophyceae</taxon>
        <taxon>Bacillariophycidae</taxon>
        <taxon>Naviculales</taxon>
        <taxon>Naviculaceae</taxon>
        <taxon>Seminavis</taxon>
    </lineage>
</organism>
<dbReference type="Pfam" id="PF00160">
    <property type="entry name" value="Pro_isomerase"/>
    <property type="match status" value="1"/>
</dbReference>
<dbReference type="InterPro" id="IPR029000">
    <property type="entry name" value="Cyclophilin-like_dom_sf"/>
</dbReference>
<dbReference type="PANTHER" id="PTHR43246">
    <property type="entry name" value="PEPTIDYL-PROLYL CIS-TRANS ISOMERASE CYP38, CHLOROPLASTIC"/>
    <property type="match status" value="1"/>
</dbReference>
<dbReference type="AlphaFoldDB" id="A0A9N8EET7"/>
<feature type="chain" id="PRO_5040358884" description="peptidylprolyl isomerase" evidence="4">
    <location>
        <begin position="22"/>
        <end position="515"/>
    </location>
</feature>
<evidence type="ECO:0000256" key="3">
    <source>
        <dbReference type="ARBA" id="ARBA00023235"/>
    </source>
</evidence>